<reference evidence="1" key="1">
    <citation type="journal article" date="2014" name="Int. J. Syst. Evol. Microbiol.">
        <title>Complete genome sequence of Corynebacterium casei LMG S-19264T (=DSM 44701T), isolated from a smear-ripened cheese.</title>
        <authorList>
            <consortium name="US DOE Joint Genome Institute (JGI-PGF)"/>
            <person name="Walter F."/>
            <person name="Albersmeier A."/>
            <person name="Kalinowski J."/>
            <person name="Ruckert C."/>
        </authorList>
    </citation>
    <scope>NUCLEOTIDE SEQUENCE</scope>
    <source>
        <strain evidence="1">JCM 4518</strain>
    </source>
</reference>
<organism evidence="1 2">
    <name type="scientific">Streptomyces termitum</name>
    <dbReference type="NCBI Taxonomy" id="67368"/>
    <lineage>
        <taxon>Bacteria</taxon>
        <taxon>Bacillati</taxon>
        <taxon>Actinomycetota</taxon>
        <taxon>Actinomycetes</taxon>
        <taxon>Kitasatosporales</taxon>
        <taxon>Streptomycetaceae</taxon>
        <taxon>Streptomyces</taxon>
    </lineage>
</organism>
<proteinExistence type="predicted"/>
<name>A0A918WCZ1_9ACTN</name>
<dbReference type="SUPFAM" id="SSF51197">
    <property type="entry name" value="Clavaminate synthase-like"/>
    <property type="match status" value="1"/>
</dbReference>
<keyword evidence="2" id="KW-1185">Reference proteome</keyword>
<reference evidence="1" key="2">
    <citation type="submission" date="2020-09" db="EMBL/GenBank/DDBJ databases">
        <authorList>
            <person name="Sun Q."/>
            <person name="Ohkuma M."/>
        </authorList>
    </citation>
    <scope>NUCLEOTIDE SEQUENCE</scope>
    <source>
        <strain evidence="1">JCM 4518</strain>
    </source>
</reference>
<dbReference type="EMBL" id="BMUL01000025">
    <property type="protein sequence ID" value="GHB09333.1"/>
    <property type="molecule type" value="Genomic_DNA"/>
</dbReference>
<protein>
    <submittedName>
        <fullName evidence="1">Uncharacterized protein</fullName>
    </submittedName>
</protein>
<sequence>MTVADFPRYRTAERFRTLHDLSRKEPFMNTGHSIAQLPARAAWDEKGTVVVPDVLELDRFEAIVAEANERVGLATAHIHDHTAAHREGSFATPVHCAFIPPGPVLENLAYDKGLLTALRKTTGIPRLIPRGGAVVLYEKGDFQGIHTDSVKSTVTVAIALTENLPPMGWAPHLHNAHPDQLGEVVSERGIFPSGEGFTSLEHPYGDGSVRAFAGYAVPHWRPRQPARGMLATMSFMDL</sequence>
<evidence type="ECO:0000313" key="1">
    <source>
        <dbReference type="EMBL" id="GHB09333.1"/>
    </source>
</evidence>
<evidence type="ECO:0000313" key="2">
    <source>
        <dbReference type="Proteomes" id="UP000644020"/>
    </source>
</evidence>
<accession>A0A918WCZ1</accession>
<comment type="caution">
    <text evidence="1">The sequence shown here is derived from an EMBL/GenBank/DDBJ whole genome shotgun (WGS) entry which is preliminary data.</text>
</comment>
<dbReference type="Proteomes" id="UP000644020">
    <property type="component" value="Unassembled WGS sequence"/>
</dbReference>
<gene>
    <name evidence="1" type="ORF">GCM10010305_60390</name>
</gene>
<dbReference type="AlphaFoldDB" id="A0A918WCZ1"/>